<keyword evidence="2" id="KW-1185">Reference proteome</keyword>
<dbReference type="EMBL" id="JAPFFF010000022">
    <property type="protein sequence ID" value="KAK8853537.1"/>
    <property type="molecule type" value="Genomic_DNA"/>
</dbReference>
<gene>
    <name evidence="1" type="ORF">M9Y10_017098</name>
</gene>
<sequence length="65" mass="7134">MEQAIPTCSLNVMIKNNMLLQSLCFSSSNAFSLVSFLASLKPSLHYTPNSLGDIQIWDILGPVCM</sequence>
<organism evidence="1 2">
    <name type="scientific">Tritrichomonas musculus</name>
    <dbReference type="NCBI Taxonomy" id="1915356"/>
    <lineage>
        <taxon>Eukaryota</taxon>
        <taxon>Metamonada</taxon>
        <taxon>Parabasalia</taxon>
        <taxon>Tritrichomonadida</taxon>
        <taxon>Tritrichomonadidae</taxon>
        <taxon>Tritrichomonas</taxon>
    </lineage>
</organism>
<evidence type="ECO:0000313" key="1">
    <source>
        <dbReference type="EMBL" id="KAK8853537.1"/>
    </source>
</evidence>
<reference evidence="1 2" key="1">
    <citation type="submission" date="2024-04" db="EMBL/GenBank/DDBJ databases">
        <title>Tritrichomonas musculus Genome.</title>
        <authorList>
            <person name="Alves-Ferreira E."/>
            <person name="Grigg M."/>
            <person name="Lorenzi H."/>
            <person name="Galac M."/>
        </authorList>
    </citation>
    <scope>NUCLEOTIDE SEQUENCE [LARGE SCALE GENOMIC DNA]</scope>
    <source>
        <strain evidence="1 2">EAF2021</strain>
    </source>
</reference>
<proteinExistence type="predicted"/>
<protein>
    <submittedName>
        <fullName evidence="1">Uncharacterized protein</fullName>
    </submittedName>
</protein>
<evidence type="ECO:0000313" key="2">
    <source>
        <dbReference type="Proteomes" id="UP001470230"/>
    </source>
</evidence>
<name>A0ABR2HV59_9EUKA</name>
<comment type="caution">
    <text evidence="1">The sequence shown here is derived from an EMBL/GenBank/DDBJ whole genome shotgun (WGS) entry which is preliminary data.</text>
</comment>
<accession>A0ABR2HV59</accession>
<dbReference type="Proteomes" id="UP001470230">
    <property type="component" value="Unassembled WGS sequence"/>
</dbReference>